<evidence type="ECO:0000313" key="1">
    <source>
        <dbReference type="EMBL" id="KAF9474621.1"/>
    </source>
</evidence>
<proteinExistence type="predicted"/>
<dbReference type="Proteomes" id="UP000807469">
    <property type="component" value="Unassembled WGS sequence"/>
</dbReference>
<sequence length="80" mass="9168">MKLRWRLRVFTTCLTSFLKRIVNCGSRRSCRLRHITSLHKNHNSASCVRAAAPETLAHFFGYGAFVGCFLPVQYLPRKGL</sequence>
<accession>A0A9P6CPG0</accession>
<gene>
    <name evidence="1" type="ORF">BDN70DRAFT_308239</name>
</gene>
<protein>
    <submittedName>
        <fullName evidence="1">Uncharacterized protein</fullName>
    </submittedName>
</protein>
<evidence type="ECO:0000313" key="2">
    <source>
        <dbReference type="Proteomes" id="UP000807469"/>
    </source>
</evidence>
<keyword evidence="2" id="KW-1185">Reference proteome</keyword>
<name>A0A9P6CPG0_9AGAR</name>
<reference evidence="1" key="1">
    <citation type="submission" date="2020-11" db="EMBL/GenBank/DDBJ databases">
        <authorList>
            <consortium name="DOE Joint Genome Institute"/>
            <person name="Ahrendt S."/>
            <person name="Riley R."/>
            <person name="Andreopoulos W."/>
            <person name="Labutti K."/>
            <person name="Pangilinan J."/>
            <person name="Ruiz-Duenas F.J."/>
            <person name="Barrasa J.M."/>
            <person name="Sanchez-Garcia M."/>
            <person name="Camarero S."/>
            <person name="Miyauchi S."/>
            <person name="Serrano A."/>
            <person name="Linde D."/>
            <person name="Babiker R."/>
            <person name="Drula E."/>
            <person name="Ayuso-Fernandez I."/>
            <person name="Pacheco R."/>
            <person name="Padilla G."/>
            <person name="Ferreira P."/>
            <person name="Barriuso J."/>
            <person name="Kellner H."/>
            <person name="Castanera R."/>
            <person name="Alfaro M."/>
            <person name="Ramirez L."/>
            <person name="Pisabarro A.G."/>
            <person name="Kuo A."/>
            <person name="Tritt A."/>
            <person name="Lipzen A."/>
            <person name="He G."/>
            <person name="Yan M."/>
            <person name="Ng V."/>
            <person name="Cullen D."/>
            <person name="Martin F."/>
            <person name="Rosso M.-N."/>
            <person name="Henrissat B."/>
            <person name="Hibbett D."/>
            <person name="Martinez A.T."/>
            <person name="Grigoriev I.V."/>
        </authorList>
    </citation>
    <scope>NUCLEOTIDE SEQUENCE</scope>
    <source>
        <strain evidence="1">CIRM-BRFM 674</strain>
    </source>
</reference>
<dbReference type="AlphaFoldDB" id="A0A9P6CPG0"/>
<comment type="caution">
    <text evidence="1">The sequence shown here is derived from an EMBL/GenBank/DDBJ whole genome shotgun (WGS) entry which is preliminary data.</text>
</comment>
<organism evidence="1 2">
    <name type="scientific">Pholiota conissans</name>
    <dbReference type="NCBI Taxonomy" id="109636"/>
    <lineage>
        <taxon>Eukaryota</taxon>
        <taxon>Fungi</taxon>
        <taxon>Dikarya</taxon>
        <taxon>Basidiomycota</taxon>
        <taxon>Agaricomycotina</taxon>
        <taxon>Agaricomycetes</taxon>
        <taxon>Agaricomycetidae</taxon>
        <taxon>Agaricales</taxon>
        <taxon>Agaricineae</taxon>
        <taxon>Strophariaceae</taxon>
        <taxon>Pholiota</taxon>
    </lineage>
</organism>
<dbReference type="EMBL" id="MU155370">
    <property type="protein sequence ID" value="KAF9474621.1"/>
    <property type="molecule type" value="Genomic_DNA"/>
</dbReference>